<comment type="caution">
    <text evidence="1">The sequence shown here is derived from an EMBL/GenBank/DDBJ whole genome shotgun (WGS) entry which is preliminary data.</text>
</comment>
<organism evidence="1 2">
    <name type="scientific">Paramecium primaurelia</name>
    <dbReference type="NCBI Taxonomy" id="5886"/>
    <lineage>
        <taxon>Eukaryota</taxon>
        <taxon>Sar</taxon>
        <taxon>Alveolata</taxon>
        <taxon>Ciliophora</taxon>
        <taxon>Intramacronucleata</taxon>
        <taxon>Oligohymenophorea</taxon>
        <taxon>Peniculida</taxon>
        <taxon>Parameciidae</taxon>
        <taxon>Paramecium</taxon>
    </lineage>
</organism>
<proteinExistence type="predicted"/>
<name>A0A8S1MKN0_PARPR</name>
<evidence type="ECO:0000313" key="1">
    <source>
        <dbReference type="EMBL" id="CAD8080119.1"/>
    </source>
</evidence>
<sequence length="430" mass="51367">MYINSENLLLKLQGQAFGIDIEFSKKKICLIQISDGNQIYLFDPIALNLEQYIRDFLKNDAIKIFQSVAQDLKCVSLKRTRLKLNCINGKSIVESNLKDIQKKDYKEVIGFQEHQLKNNYIILLFDCKYLVMLIKILLKQYTEDDKKSIHFSIDVTVPKLLKQLKKQLAQNEDVLLPQNIYRHIQFQEPFKTDDQKIIKLIEQLKIEKRKCLQFQEKLTTHKPIYSDNCIYSLIGQQLCFCDKKKIQLQIKNGLREYLDQKSIKLNFDSLSEIDEKEIQFYDEERAHDIVMLCAYCHLKDKIRIEIAQLYGVPLQYYGEEKKTFDLVQYEKIRNQFKDLIQLPIEFKLKKKSKNLHGEIVVKKLVIDEKIEEFIMIFRKHFLLSINPQFLLKEWAIDHQFKSNFGEFPVYYQKLEQKQDLQQQKQQIEQK</sequence>
<dbReference type="AlphaFoldDB" id="A0A8S1MKN0"/>
<keyword evidence="2" id="KW-1185">Reference proteome</keyword>
<dbReference type="Proteomes" id="UP000688137">
    <property type="component" value="Unassembled WGS sequence"/>
</dbReference>
<protein>
    <submittedName>
        <fullName evidence="1">Uncharacterized protein</fullName>
    </submittedName>
</protein>
<evidence type="ECO:0000313" key="2">
    <source>
        <dbReference type="Proteomes" id="UP000688137"/>
    </source>
</evidence>
<gene>
    <name evidence="1" type="ORF">PPRIM_AZ9-3.1.T0630102</name>
</gene>
<accession>A0A8S1MKN0</accession>
<dbReference type="EMBL" id="CAJJDM010000064">
    <property type="protein sequence ID" value="CAD8080119.1"/>
    <property type="molecule type" value="Genomic_DNA"/>
</dbReference>
<reference evidence="1" key="1">
    <citation type="submission" date="2021-01" db="EMBL/GenBank/DDBJ databases">
        <authorList>
            <consortium name="Genoscope - CEA"/>
            <person name="William W."/>
        </authorList>
    </citation>
    <scope>NUCLEOTIDE SEQUENCE</scope>
</reference>